<evidence type="ECO:0000256" key="1">
    <source>
        <dbReference type="ARBA" id="ARBA00005417"/>
    </source>
</evidence>
<dbReference type="InterPro" id="IPR003439">
    <property type="entry name" value="ABC_transporter-like_ATP-bd"/>
</dbReference>
<dbReference type="Proteomes" id="UP000002368">
    <property type="component" value="Chromosome"/>
</dbReference>
<dbReference type="InterPro" id="IPR003593">
    <property type="entry name" value="AAA+_ATPase"/>
</dbReference>
<dbReference type="EMBL" id="CP002017">
    <property type="protein sequence ID" value="ADG07758.1"/>
    <property type="molecule type" value="Genomic_DNA"/>
</dbReference>
<dbReference type="RefSeq" id="WP_013077037.1">
    <property type="nucleotide sequence ID" value="NC_014098.1"/>
</dbReference>
<dbReference type="HOGENOM" id="CLU_000604_1_2_9"/>
<dbReference type="AlphaFoldDB" id="D5WWJ3"/>
<keyword evidence="4" id="KW-0067">ATP-binding</keyword>
<sequence>MIELRGVTKRFKQVTAVQDVSFDVERGEVVGLIGENGAGKTTTLRLIATVLRPMAGSIRVAGLDTIKQPRQVRRKVGLLFGGETGLYDRLTARENIAYFGRLFGLDDGEIRRRTEALAERFAMTEYLDRRVGGFSKGMRQKTVIARSLIHEPEVVLLDEPTSGLDITSAAAIRQLIRDFQKEGRTVIFSSHISGEVERLCDRVMILRRGRLEFADSLAELYRRTGTEDLDAAFVQAAESGLGR</sequence>
<dbReference type="SUPFAM" id="SSF52540">
    <property type="entry name" value="P-loop containing nucleoside triphosphate hydrolases"/>
    <property type="match status" value="1"/>
</dbReference>
<keyword evidence="2" id="KW-0813">Transport</keyword>
<keyword evidence="3" id="KW-0547">Nucleotide-binding</keyword>
<accession>D5WWJ3</accession>
<dbReference type="PROSITE" id="PS50893">
    <property type="entry name" value="ABC_TRANSPORTER_2"/>
    <property type="match status" value="1"/>
</dbReference>
<dbReference type="STRING" id="562970.Btus_3144"/>
<name>D5WWJ3_KYRT2</name>
<comment type="similarity">
    <text evidence="1">Belongs to the ABC transporter superfamily.</text>
</comment>
<dbReference type="InterPro" id="IPR027417">
    <property type="entry name" value="P-loop_NTPase"/>
</dbReference>
<dbReference type="Pfam" id="PF00005">
    <property type="entry name" value="ABC_tran"/>
    <property type="match status" value="1"/>
</dbReference>
<evidence type="ECO:0000259" key="5">
    <source>
        <dbReference type="PROSITE" id="PS50893"/>
    </source>
</evidence>
<evidence type="ECO:0000313" key="6">
    <source>
        <dbReference type="EMBL" id="ADG07758.1"/>
    </source>
</evidence>
<dbReference type="GO" id="GO:0005524">
    <property type="term" value="F:ATP binding"/>
    <property type="evidence" value="ECO:0007669"/>
    <property type="project" value="UniProtKB-KW"/>
</dbReference>
<dbReference type="OrthoDB" id="2290519at2"/>
<evidence type="ECO:0000256" key="4">
    <source>
        <dbReference type="ARBA" id="ARBA00022840"/>
    </source>
</evidence>
<evidence type="ECO:0000313" key="7">
    <source>
        <dbReference type="Proteomes" id="UP000002368"/>
    </source>
</evidence>
<evidence type="ECO:0000256" key="3">
    <source>
        <dbReference type="ARBA" id="ARBA00022741"/>
    </source>
</evidence>
<dbReference type="eggNOG" id="COG4555">
    <property type="taxonomic scope" value="Bacteria"/>
</dbReference>
<dbReference type="GO" id="GO:0016887">
    <property type="term" value="F:ATP hydrolysis activity"/>
    <property type="evidence" value="ECO:0007669"/>
    <property type="project" value="InterPro"/>
</dbReference>
<dbReference type="PANTHER" id="PTHR42711">
    <property type="entry name" value="ABC TRANSPORTER ATP-BINDING PROTEIN"/>
    <property type="match status" value="1"/>
</dbReference>
<dbReference type="Gene3D" id="3.40.50.300">
    <property type="entry name" value="P-loop containing nucleotide triphosphate hydrolases"/>
    <property type="match status" value="1"/>
</dbReference>
<dbReference type="PANTHER" id="PTHR42711:SF5">
    <property type="entry name" value="ABC TRANSPORTER ATP-BINDING PROTEIN NATA"/>
    <property type="match status" value="1"/>
</dbReference>
<dbReference type="SMART" id="SM00382">
    <property type="entry name" value="AAA"/>
    <property type="match status" value="1"/>
</dbReference>
<feature type="domain" description="ABC transporter" evidence="5">
    <location>
        <begin position="2"/>
        <end position="233"/>
    </location>
</feature>
<gene>
    <name evidence="6" type="ordered locus">Btus_3144</name>
</gene>
<dbReference type="KEGG" id="bts:Btus_3144"/>
<dbReference type="InterPro" id="IPR050763">
    <property type="entry name" value="ABC_transporter_ATP-binding"/>
</dbReference>
<keyword evidence="7" id="KW-1185">Reference proteome</keyword>
<reference evidence="6 7" key="1">
    <citation type="journal article" date="2011" name="Stand. Genomic Sci.">
        <title>Complete genome sequence of the thermophilic, hydrogen-oxidizing Bacillus tusciae type strain (T2) and reclassification in the new genus, Kyrpidia gen. nov. as Kyrpidia tusciae comb. nov. and emendation of the family Alicyclobacillaceae da Costa and Rainey, 2010.</title>
        <authorList>
            <person name="Klenk H.P."/>
            <person name="Lapidus A."/>
            <person name="Chertkov O."/>
            <person name="Copeland A."/>
            <person name="Del Rio T.G."/>
            <person name="Nolan M."/>
            <person name="Lucas S."/>
            <person name="Chen F."/>
            <person name="Tice H."/>
            <person name="Cheng J.F."/>
            <person name="Han C."/>
            <person name="Bruce D."/>
            <person name="Goodwin L."/>
            <person name="Pitluck S."/>
            <person name="Pati A."/>
            <person name="Ivanova N."/>
            <person name="Mavromatis K."/>
            <person name="Daum C."/>
            <person name="Chen A."/>
            <person name="Palaniappan K."/>
            <person name="Chang Y.J."/>
            <person name="Land M."/>
            <person name="Hauser L."/>
            <person name="Jeffries C.D."/>
            <person name="Detter J.C."/>
            <person name="Rohde M."/>
            <person name="Abt B."/>
            <person name="Pukall R."/>
            <person name="Goker M."/>
            <person name="Bristow J."/>
            <person name="Markowitz V."/>
            <person name="Hugenholtz P."/>
            <person name="Eisen J.A."/>
        </authorList>
    </citation>
    <scope>NUCLEOTIDE SEQUENCE [LARGE SCALE GENOMIC DNA]</scope>
    <source>
        <strain evidence="6 7">DSM 2912</strain>
    </source>
</reference>
<evidence type="ECO:0000256" key="2">
    <source>
        <dbReference type="ARBA" id="ARBA00022448"/>
    </source>
</evidence>
<organism evidence="6 7">
    <name type="scientific">Kyrpidia tusciae (strain DSM 2912 / NBRC 15312 / T2)</name>
    <name type="common">Bacillus tusciae</name>
    <dbReference type="NCBI Taxonomy" id="562970"/>
    <lineage>
        <taxon>Bacteria</taxon>
        <taxon>Bacillati</taxon>
        <taxon>Bacillota</taxon>
        <taxon>Bacilli</taxon>
        <taxon>Bacillales</taxon>
        <taxon>Alicyclobacillaceae</taxon>
        <taxon>Kyrpidia</taxon>
    </lineage>
</organism>
<proteinExistence type="inferred from homology"/>
<protein>
    <submittedName>
        <fullName evidence="6">ABC transporter related protein</fullName>
    </submittedName>
</protein>